<keyword evidence="6" id="KW-0238">DNA-binding</keyword>
<dbReference type="GO" id="GO:0006310">
    <property type="term" value="P:DNA recombination"/>
    <property type="evidence" value="ECO:0007669"/>
    <property type="project" value="UniProtKB-KW"/>
</dbReference>
<dbReference type="InterPro" id="IPR051399">
    <property type="entry name" value="RNA-guided_DNA_endo/Transpos"/>
</dbReference>
<dbReference type="Pfam" id="PF07282">
    <property type="entry name" value="Cas12f1-like_TNB"/>
    <property type="match status" value="1"/>
</dbReference>
<dbReference type="Pfam" id="PF12323">
    <property type="entry name" value="HTH_OrfB_IS605"/>
    <property type="match status" value="1"/>
</dbReference>
<accession>A0A2I2KM37</accession>
<comment type="similarity">
    <text evidence="1">In the C-terminal section; belongs to the transposase 35 family.</text>
</comment>
<organism evidence="11 12">
    <name type="scientific">Frankia canadensis</name>
    <dbReference type="NCBI Taxonomy" id="1836972"/>
    <lineage>
        <taxon>Bacteria</taxon>
        <taxon>Bacillati</taxon>
        <taxon>Actinomycetota</taxon>
        <taxon>Actinomycetes</taxon>
        <taxon>Frankiales</taxon>
        <taxon>Frankiaceae</taxon>
        <taxon>Frankia</taxon>
    </lineage>
</organism>
<evidence type="ECO:0000256" key="5">
    <source>
        <dbReference type="ARBA" id="ARBA00022833"/>
    </source>
</evidence>
<evidence type="ECO:0000259" key="9">
    <source>
        <dbReference type="Pfam" id="PF07282"/>
    </source>
</evidence>
<sequence>MPAVRYRYRAYPSPGQVRALARAFGCARVVYNDAIRLRDTAHAAGEKLSDAEVQRRVVTLARQAPQRVWLGEVSSVVLVQACQDARRAFRNWFDSLSGKRKGRRVGHPRFRSRKDNRQSVRLTRNGFAVTARGVRIAKVGDVELAWSRDLPSVPSSVTVIREADGRYYVSFVVDVADEPYPQVAGDVGIDLGLGRLATLSTGEVIVNPRHLRSQQRRLARVQRALARKEKGSVNRRKAVRRVAVLHRKVRETRHDQHHKIAARLVRDHQAVYVEDLAVSGLGRTRLARSVYDAGWASLVGLIEQKAGRRGRTVVRVGRFFPSSQVCSACGTRDGPKPLAVRTWTCPACNTTHDRDLNAARNILFEGRRIVAAGRAETENACRADVRPELVPAVGVEAGTQRGAA</sequence>
<evidence type="ECO:0000313" key="11">
    <source>
        <dbReference type="EMBL" id="SNQ46728.1"/>
    </source>
</evidence>
<keyword evidence="4" id="KW-0479">Metal-binding</keyword>
<evidence type="ECO:0000259" key="8">
    <source>
        <dbReference type="Pfam" id="PF01385"/>
    </source>
</evidence>
<dbReference type="OrthoDB" id="6230307at2"/>
<dbReference type="InterPro" id="IPR021027">
    <property type="entry name" value="Transposase_put_HTH"/>
</dbReference>
<dbReference type="RefSeq" id="WP_101830697.1">
    <property type="nucleotide sequence ID" value="NZ_FZMO01000060.1"/>
</dbReference>
<evidence type="ECO:0000256" key="4">
    <source>
        <dbReference type="ARBA" id="ARBA00022723"/>
    </source>
</evidence>
<dbReference type="PANTHER" id="PTHR30405">
    <property type="entry name" value="TRANSPOSASE"/>
    <property type="match status" value="1"/>
</dbReference>
<evidence type="ECO:0000313" key="12">
    <source>
        <dbReference type="Proteomes" id="UP000234331"/>
    </source>
</evidence>
<dbReference type="EMBL" id="FZMO01000060">
    <property type="protein sequence ID" value="SNQ46728.1"/>
    <property type="molecule type" value="Genomic_DNA"/>
</dbReference>
<dbReference type="Pfam" id="PF01385">
    <property type="entry name" value="OrfB_IS605"/>
    <property type="match status" value="1"/>
</dbReference>
<keyword evidence="3" id="KW-0815">Transposition</keyword>
<dbReference type="NCBIfam" id="NF040570">
    <property type="entry name" value="guided_TnpB"/>
    <property type="match status" value="1"/>
</dbReference>
<dbReference type="GO" id="GO:0046872">
    <property type="term" value="F:metal ion binding"/>
    <property type="evidence" value="ECO:0007669"/>
    <property type="project" value="UniProtKB-KW"/>
</dbReference>
<evidence type="ECO:0000256" key="6">
    <source>
        <dbReference type="ARBA" id="ARBA00023125"/>
    </source>
</evidence>
<evidence type="ECO:0000259" key="10">
    <source>
        <dbReference type="Pfam" id="PF12323"/>
    </source>
</evidence>
<dbReference type="Proteomes" id="UP000234331">
    <property type="component" value="Unassembled WGS sequence"/>
</dbReference>
<evidence type="ECO:0000256" key="3">
    <source>
        <dbReference type="ARBA" id="ARBA00022578"/>
    </source>
</evidence>
<feature type="domain" description="Transposase putative helix-turn-helix" evidence="10">
    <location>
        <begin position="5"/>
        <end position="47"/>
    </location>
</feature>
<dbReference type="GO" id="GO:0003677">
    <property type="term" value="F:DNA binding"/>
    <property type="evidence" value="ECO:0007669"/>
    <property type="project" value="UniProtKB-KW"/>
</dbReference>
<keyword evidence="12" id="KW-1185">Reference proteome</keyword>
<feature type="domain" description="Probable transposase IS891/IS1136/IS1341" evidence="8">
    <location>
        <begin position="171"/>
        <end position="281"/>
    </location>
</feature>
<protein>
    <submittedName>
        <fullName evidence="11">Transposase</fullName>
    </submittedName>
</protein>
<dbReference type="GO" id="GO:0032196">
    <property type="term" value="P:transposition"/>
    <property type="evidence" value="ECO:0007669"/>
    <property type="project" value="UniProtKB-KW"/>
</dbReference>
<evidence type="ECO:0000256" key="2">
    <source>
        <dbReference type="ARBA" id="ARBA00011044"/>
    </source>
</evidence>
<keyword evidence="5" id="KW-0862">Zinc</keyword>
<feature type="domain" description="Cas12f1-like TNB" evidence="9">
    <location>
        <begin position="295"/>
        <end position="362"/>
    </location>
</feature>
<gene>
    <name evidence="11" type="ORF">FRACA_1520007</name>
</gene>
<evidence type="ECO:0000256" key="7">
    <source>
        <dbReference type="ARBA" id="ARBA00023172"/>
    </source>
</evidence>
<comment type="similarity">
    <text evidence="2">In the N-terminal section; belongs to the transposase 2 family.</text>
</comment>
<name>A0A2I2KM37_9ACTN</name>
<reference evidence="11 12" key="1">
    <citation type="submission" date="2017-06" db="EMBL/GenBank/DDBJ databases">
        <authorList>
            <person name="Kim H.J."/>
            <person name="Triplett B.A."/>
        </authorList>
    </citation>
    <scope>NUCLEOTIDE SEQUENCE [LARGE SCALE GENOMIC DNA]</scope>
    <source>
        <strain evidence="11">FRACA_ARgP5</strain>
    </source>
</reference>
<dbReference type="PANTHER" id="PTHR30405:SF25">
    <property type="entry name" value="RNA-GUIDED DNA ENDONUCLEASE INSQ-RELATED"/>
    <property type="match status" value="1"/>
</dbReference>
<dbReference type="AlphaFoldDB" id="A0A2I2KM37"/>
<dbReference type="InterPro" id="IPR001959">
    <property type="entry name" value="Transposase"/>
</dbReference>
<proteinExistence type="inferred from homology"/>
<evidence type="ECO:0000256" key="1">
    <source>
        <dbReference type="ARBA" id="ARBA00008761"/>
    </source>
</evidence>
<dbReference type="InterPro" id="IPR010095">
    <property type="entry name" value="Cas12f1-like_TNB"/>
</dbReference>
<keyword evidence="7" id="KW-0233">DNA recombination</keyword>